<evidence type="ECO:0000313" key="1">
    <source>
        <dbReference type="EMBL" id="ETS79504.1"/>
    </source>
</evidence>
<dbReference type="GeneID" id="19274370"/>
<keyword evidence="2" id="KW-1185">Reference proteome</keyword>
<dbReference type="InParanoid" id="W3X0F0"/>
<organism evidence="1 2">
    <name type="scientific">Pestalotiopsis fici (strain W106-1 / CGMCC3.15140)</name>
    <dbReference type="NCBI Taxonomy" id="1229662"/>
    <lineage>
        <taxon>Eukaryota</taxon>
        <taxon>Fungi</taxon>
        <taxon>Dikarya</taxon>
        <taxon>Ascomycota</taxon>
        <taxon>Pezizomycotina</taxon>
        <taxon>Sordariomycetes</taxon>
        <taxon>Xylariomycetidae</taxon>
        <taxon>Amphisphaeriales</taxon>
        <taxon>Sporocadaceae</taxon>
        <taxon>Pestalotiopsis</taxon>
    </lineage>
</organism>
<sequence>MEPSTATTAWGTPVMMAGKSIERFEPVPMLVTNSSQVHFTMGVSASKPVTRRKASVSSDNGVAWSGLDLPKWIQRIPVATGKDQDPHNRGQNVNAELEDSGALCSLGVDVVEVCQWSNKHGCRKDQEVCRS</sequence>
<protein>
    <submittedName>
        <fullName evidence="1">Uncharacterized protein</fullName>
    </submittedName>
</protein>
<dbReference type="HOGENOM" id="CLU_1928343_0_0_1"/>
<reference evidence="2" key="1">
    <citation type="journal article" date="2015" name="BMC Genomics">
        <title>Genomic and transcriptomic analysis of the endophytic fungus Pestalotiopsis fici reveals its lifestyle and high potential for synthesis of natural products.</title>
        <authorList>
            <person name="Wang X."/>
            <person name="Zhang X."/>
            <person name="Liu L."/>
            <person name="Xiang M."/>
            <person name="Wang W."/>
            <person name="Sun X."/>
            <person name="Che Y."/>
            <person name="Guo L."/>
            <person name="Liu G."/>
            <person name="Guo L."/>
            <person name="Wang C."/>
            <person name="Yin W.B."/>
            <person name="Stadler M."/>
            <person name="Zhang X."/>
            <person name="Liu X."/>
        </authorList>
    </citation>
    <scope>NUCLEOTIDE SEQUENCE [LARGE SCALE GENOMIC DNA]</scope>
    <source>
        <strain evidence="2">W106-1 / CGMCC3.15140</strain>
    </source>
</reference>
<proteinExistence type="predicted"/>
<dbReference type="Proteomes" id="UP000030651">
    <property type="component" value="Unassembled WGS sequence"/>
</dbReference>
<dbReference type="EMBL" id="KI912114">
    <property type="protein sequence ID" value="ETS79504.1"/>
    <property type="molecule type" value="Genomic_DNA"/>
</dbReference>
<dbReference type="AlphaFoldDB" id="W3X0F0"/>
<gene>
    <name evidence="1" type="ORF">PFICI_09357</name>
</gene>
<dbReference type="RefSeq" id="XP_007836129.1">
    <property type="nucleotide sequence ID" value="XM_007837938.1"/>
</dbReference>
<accession>W3X0F0</accession>
<evidence type="ECO:0000313" key="2">
    <source>
        <dbReference type="Proteomes" id="UP000030651"/>
    </source>
</evidence>
<dbReference type="KEGG" id="pfy:PFICI_09357"/>
<name>W3X0F0_PESFW</name>